<accession>A0A7Z0QPS3</accession>
<reference evidence="6 7" key="1">
    <citation type="submission" date="2020-07" db="EMBL/GenBank/DDBJ databases">
        <title>isolation of Luteimonas sp. SJ-16.</title>
        <authorList>
            <person name="Huang X.-X."/>
            <person name="Xu L."/>
            <person name="Sun J.-Q."/>
        </authorList>
    </citation>
    <scope>NUCLEOTIDE SEQUENCE [LARGE SCALE GENOMIC DNA]</scope>
    <source>
        <strain evidence="6 7">SJ-16</strain>
    </source>
</reference>
<comment type="cofactor">
    <cofactor evidence="1">
        <name>Mg(2+)</name>
        <dbReference type="ChEBI" id="CHEBI:18420"/>
    </cofactor>
</comment>
<keyword evidence="4" id="KW-0472">Membrane</keyword>
<comment type="caution">
    <text evidence="6">The sequence shown here is derived from an EMBL/GenBank/DDBJ whole genome shotgun (WGS) entry which is preliminary data.</text>
</comment>
<proteinExistence type="predicted"/>
<feature type="domain" description="GGDEF" evidence="5">
    <location>
        <begin position="240"/>
        <end position="374"/>
    </location>
</feature>
<keyword evidence="4" id="KW-0812">Transmembrane</keyword>
<dbReference type="Gene3D" id="3.30.70.270">
    <property type="match status" value="1"/>
</dbReference>
<dbReference type="CDD" id="cd01949">
    <property type="entry name" value="GGDEF"/>
    <property type="match status" value="1"/>
</dbReference>
<feature type="transmembrane region" description="Helical" evidence="4">
    <location>
        <begin position="167"/>
        <end position="184"/>
    </location>
</feature>
<dbReference type="InterPro" id="IPR000160">
    <property type="entry name" value="GGDEF_dom"/>
</dbReference>
<comment type="catalytic activity">
    <reaction evidence="3">
        <text>2 GTP = 3',3'-c-di-GMP + 2 diphosphate</text>
        <dbReference type="Rhea" id="RHEA:24898"/>
        <dbReference type="ChEBI" id="CHEBI:33019"/>
        <dbReference type="ChEBI" id="CHEBI:37565"/>
        <dbReference type="ChEBI" id="CHEBI:58805"/>
        <dbReference type="EC" id="2.7.7.65"/>
    </reaction>
</comment>
<dbReference type="InterPro" id="IPR029787">
    <property type="entry name" value="Nucleotide_cyclase"/>
</dbReference>
<feature type="transmembrane region" description="Helical" evidence="4">
    <location>
        <begin position="143"/>
        <end position="161"/>
    </location>
</feature>
<evidence type="ECO:0000256" key="3">
    <source>
        <dbReference type="ARBA" id="ARBA00034247"/>
    </source>
</evidence>
<name>A0A7Z0QPS3_9GAMM</name>
<evidence type="ECO:0000313" key="6">
    <source>
        <dbReference type="EMBL" id="NYZ62458.1"/>
    </source>
</evidence>
<feature type="transmembrane region" description="Helical" evidence="4">
    <location>
        <begin position="119"/>
        <end position="136"/>
    </location>
</feature>
<dbReference type="GO" id="GO:0052621">
    <property type="term" value="F:diguanylate cyclase activity"/>
    <property type="evidence" value="ECO:0007669"/>
    <property type="project" value="UniProtKB-EC"/>
</dbReference>
<dbReference type="AlphaFoldDB" id="A0A7Z0QPS3"/>
<evidence type="ECO:0000256" key="2">
    <source>
        <dbReference type="ARBA" id="ARBA00012528"/>
    </source>
</evidence>
<dbReference type="RefSeq" id="WP_180544672.1">
    <property type="nucleotide sequence ID" value="NZ_JACCJZ010000013.1"/>
</dbReference>
<organism evidence="6 7">
    <name type="scientific">Luteimonas deserti</name>
    <dbReference type="NCBI Taxonomy" id="2752306"/>
    <lineage>
        <taxon>Bacteria</taxon>
        <taxon>Pseudomonadati</taxon>
        <taxon>Pseudomonadota</taxon>
        <taxon>Gammaproteobacteria</taxon>
        <taxon>Lysobacterales</taxon>
        <taxon>Lysobacteraceae</taxon>
        <taxon>Luteimonas</taxon>
    </lineage>
</organism>
<keyword evidence="4" id="KW-1133">Transmembrane helix</keyword>
<dbReference type="Pfam" id="PF00990">
    <property type="entry name" value="GGDEF"/>
    <property type="match status" value="1"/>
</dbReference>
<keyword evidence="7" id="KW-1185">Reference proteome</keyword>
<dbReference type="FunFam" id="3.30.70.270:FF:000001">
    <property type="entry name" value="Diguanylate cyclase domain protein"/>
    <property type="match status" value="1"/>
</dbReference>
<gene>
    <name evidence="6" type="ORF">H0E82_06735</name>
</gene>
<dbReference type="EMBL" id="JACCJZ010000013">
    <property type="protein sequence ID" value="NYZ62458.1"/>
    <property type="molecule type" value="Genomic_DNA"/>
</dbReference>
<dbReference type="GO" id="GO:0005886">
    <property type="term" value="C:plasma membrane"/>
    <property type="evidence" value="ECO:0007669"/>
    <property type="project" value="TreeGrafter"/>
</dbReference>
<dbReference type="PROSITE" id="PS50887">
    <property type="entry name" value="GGDEF"/>
    <property type="match status" value="1"/>
</dbReference>
<feature type="transmembrane region" description="Helical" evidence="4">
    <location>
        <begin position="56"/>
        <end position="79"/>
    </location>
</feature>
<evidence type="ECO:0000256" key="4">
    <source>
        <dbReference type="SAM" id="Phobius"/>
    </source>
</evidence>
<evidence type="ECO:0000259" key="5">
    <source>
        <dbReference type="PROSITE" id="PS50887"/>
    </source>
</evidence>
<dbReference type="EC" id="2.7.7.65" evidence="2"/>
<dbReference type="InterPro" id="IPR050469">
    <property type="entry name" value="Diguanylate_Cyclase"/>
</dbReference>
<dbReference type="SUPFAM" id="SSF55073">
    <property type="entry name" value="Nucleotide cyclase"/>
    <property type="match status" value="1"/>
</dbReference>
<dbReference type="Proteomes" id="UP000589896">
    <property type="component" value="Unassembled WGS sequence"/>
</dbReference>
<sequence length="376" mass="40888">MPERPAVSADAPSYPHDLLVQEVRETRQRARLGGGFYAVAAALVFSVVGFGEPWRLVGLGVVGLLAGLALLRVLLPLSVAPDPREARRYRVAVWTIVLLTTVVWGALSAWARVALPEPAPLIALLFSGASGMALAHTLCMRRLPSALAILAVMLPSLAMLWREVAVAVGVTWLVYTAYMLAVMLRSHREYWTRLGLEAQLRHQRDGFERQSRADGLTGLANRREFQDALERAIIDARDGQPLSLLILDIDHFKRVNDSFGHAAGDACLAVFAERLERAFPPPAPVCARLGGEEFAVVLRDDANGAHARAEAFRGALASAPMTFDGLDETITVSIGCSIFDPARHTETELLYRDADAALYRAKSGGRNRTEHARAAG</sequence>
<protein>
    <recommendedName>
        <fullName evidence="2">diguanylate cyclase</fullName>
        <ecNumber evidence="2">2.7.7.65</ecNumber>
    </recommendedName>
</protein>
<dbReference type="PANTHER" id="PTHR45138:SF9">
    <property type="entry name" value="DIGUANYLATE CYCLASE DGCM-RELATED"/>
    <property type="match status" value="1"/>
</dbReference>
<dbReference type="InterPro" id="IPR043128">
    <property type="entry name" value="Rev_trsase/Diguanyl_cyclase"/>
</dbReference>
<evidence type="ECO:0000256" key="1">
    <source>
        <dbReference type="ARBA" id="ARBA00001946"/>
    </source>
</evidence>
<dbReference type="PANTHER" id="PTHR45138">
    <property type="entry name" value="REGULATORY COMPONENTS OF SENSORY TRANSDUCTION SYSTEM"/>
    <property type="match status" value="1"/>
</dbReference>
<dbReference type="SMART" id="SM00267">
    <property type="entry name" value="GGDEF"/>
    <property type="match status" value="1"/>
</dbReference>
<dbReference type="GO" id="GO:0043709">
    <property type="term" value="P:cell adhesion involved in single-species biofilm formation"/>
    <property type="evidence" value="ECO:0007669"/>
    <property type="project" value="TreeGrafter"/>
</dbReference>
<feature type="transmembrane region" description="Helical" evidence="4">
    <location>
        <begin position="91"/>
        <end position="113"/>
    </location>
</feature>
<evidence type="ECO:0000313" key="7">
    <source>
        <dbReference type="Proteomes" id="UP000589896"/>
    </source>
</evidence>
<dbReference type="NCBIfam" id="TIGR00254">
    <property type="entry name" value="GGDEF"/>
    <property type="match status" value="1"/>
</dbReference>
<feature type="transmembrane region" description="Helical" evidence="4">
    <location>
        <begin position="32"/>
        <end position="50"/>
    </location>
</feature>
<dbReference type="GO" id="GO:1902201">
    <property type="term" value="P:negative regulation of bacterial-type flagellum-dependent cell motility"/>
    <property type="evidence" value="ECO:0007669"/>
    <property type="project" value="TreeGrafter"/>
</dbReference>